<evidence type="ECO:0000313" key="2">
    <source>
        <dbReference type="Proteomes" id="UP000814033"/>
    </source>
</evidence>
<gene>
    <name evidence="1" type="ORF">FA95DRAFT_796207</name>
</gene>
<evidence type="ECO:0000313" key="1">
    <source>
        <dbReference type="EMBL" id="KAI0049755.1"/>
    </source>
</evidence>
<dbReference type="Proteomes" id="UP000814033">
    <property type="component" value="Unassembled WGS sequence"/>
</dbReference>
<comment type="caution">
    <text evidence="1">The sequence shown here is derived from an EMBL/GenBank/DDBJ whole genome shotgun (WGS) entry which is preliminary data.</text>
</comment>
<keyword evidence="2" id="KW-1185">Reference proteome</keyword>
<protein>
    <submittedName>
        <fullName evidence="1">Uncharacterized protein</fullName>
    </submittedName>
</protein>
<proteinExistence type="predicted"/>
<reference evidence="1" key="2">
    <citation type="journal article" date="2022" name="New Phytol.">
        <title>Evolutionary transition to the ectomycorrhizal habit in the genomes of a hyperdiverse lineage of mushroom-forming fungi.</title>
        <authorList>
            <person name="Looney B."/>
            <person name="Miyauchi S."/>
            <person name="Morin E."/>
            <person name="Drula E."/>
            <person name="Courty P.E."/>
            <person name="Kohler A."/>
            <person name="Kuo A."/>
            <person name="LaButti K."/>
            <person name="Pangilinan J."/>
            <person name="Lipzen A."/>
            <person name="Riley R."/>
            <person name="Andreopoulos W."/>
            <person name="He G."/>
            <person name="Johnson J."/>
            <person name="Nolan M."/>
            <person name="Tritt A."/>
            <person name="Barry K.W."/>
            <person name="Grigoriev I.V."/>
            <person name="Nagy L.G."/>
            <person name="Hibbett D."/>
            <person name="Henrissat B."/>
            <person name="Matheny P.B."/>
            <person name="Labbe J."/>
            <person name="Martin F.M."/>
        </authorList>
    </citation>
    <scope>NUCLEOTIDE SEQUENCE</scope>
    <source>
        <strain evidence="1">FP105234-sp</strain>
    </source>
</reference>
<accession>A0ACB8S1N7</accession>
<organism evidence="1 2">
    <name type="scientific">Auriscalpium vulgare</name>
    <dbReference type="NCBI Taxonomy" id="40419"/>
    <lineage>
        <taxon>Eukaryota</taxon>
        <taxon>Fungi</taxon>
        <taxon>Dikarya</taxon>
        <taxon>Basidiomycota</taxon>
        <taxon>Agaricomycotina</taxon>
        <taxon>Agaricomycetes</taxon>
        <taxon>Russulales</taxon>
        <taxon>Auriscalpiaceae</taxon>
        <taxon>Auriscalpium</taxon>
    </lineage>
</organism>
<name>A0ACB8S1N7_9AGAM</name>
<sequence length="206" mass="20284">MLPARCVGYLALTRTSPSATVCEPLLLSWSGGTPPYYLSAVPAGQPSAPALKQFPMTNDTSFTWKAVSLAANYNCAMVLKDSMGVMAFSATIAIQGGHDSGCVNDNVVEDPSGTSSVGVTATSAVPATSTTPGTTGVGAAAATGHTTSPSPALQPAAAKTSGSSASTSSTATPSTSSGVKNGAEQRVGWSIATVVGLAGAVVAAVW</sequence>
<reference evidence="1" key="1">
    <citation type="submission" date="2021-02" db="EMBL/GenBank/DDBJ databases">
        <authorList>
            <consortium name="DOE Joint Genome Institute"/>
            <person name="Ahrendt S."/>
            <person name="Looney B.P."/>
            <person name="Miyauchi S."/>
            <person name="Morin E."/>
            <person name="Drula E."/>
            <person name="Courty P.E."/>
            <person name="Chicoki N."/>
            <person name="Fauchery L."/>
            <person name="Kohler A."/>
            <person name="Kuo A."/>
            <person name="Labutti K."/>
            <person name="Pangilinan J."/>
            <person name="Lipzen A."/>
            <person name="Riley R."/>
            <person name="Andreopoulos W."/>
            <person name="He G."/>
            <person name="Johnson J."/>
            <person name="Barry K.W."/>
            <person name="Grigoriev I.V."/>
            <person name="Nagy L."/>
            <person name="Hibbett D."/>
            <person name="Henrissat B."/>
            <person name="Matheny P.B."/>
            <person name="Labbe J."/>
            <person name="Martin F."/>
        </authorList>
    </citation>
    <scope>NUCLEOTIDE SEQUENCE</scope>
    <source>
        <strain evidence="1">FP105234-sp</strain>
    </source>
</reference>
<dbReference type="EMBL" id="MU275869">
    <property type="protein sequence ID" value="KAI0049755.1"/>
    <property type="molecule type" value="Genomic_DNA"/>
</dbReference>